<evidence type="ECO:0000256" key="5">
    <source>
        <dbReference type="SAM" id="Phobius"/>
    </source>
</evidence>
<proteinExistence type="predicted"/>
<organism evidence="6 7">
    <name type="scientific">Pedobacter psychrophilus</name>
    <dbReference type="NCBI Taxonomy" id="1826909"/>
    <lineage>
        <taxon>Bacteria</taxon>
        <taxon>Pseudomonadati</taxon>
        <taxon>Bacteroidota</taxon>
        <taxon>Sphingobacteriia</taxon>
        <taxon>Sphingobacteriales</taxon>
        <taxon>Sphingobacteriaceae</taxon>
        <taxon>Pedobacter</taxon>
    </lineage>
</organism>
<dbReference type="Proteomes" id="UP000078459">
    <property type="component" value="Unassembled WGS sequence"/>
</dbReference>
<evidence type="ECO:0000256" key="4">
    <source>
        <dbReference type="ARBA" id="ARBA00023136"/>
    </source>
</evidence>
<feature type="transmembrane region" description="Helical" evidence="5">
    <location>
        <begin position="108"/>
        <end position="132"/>
    </location>
</feature>
<feature type="transmembrane region" description="Helical" evidence="5">
    <location>
        <begin position="270"/>
        <end position="298"/>
    </location>
</feature>
<keyword evidence="4 5" id="KW-0472">Membrane</keyword>
<feature type="transmembrane region" description="Helical" evidence="5">
    <location>
        <begin position="344"/>
        <end position="362"/>
    </location>
</feature>
<dbReference type="STRING" id="1826909.A5893_01160"/>
<keyword evidence="2 5" id="KW-0812">Transmembrane</keyword>
<keyword evidence="3 5" id="KW-1133">Transmembrane helix</keyword>
<evidence type="ECO:0000256" key="1">
    <source>
        <dbReference type="ARBA" id="ARBA00004141"/>
    </source>
</evidence>
<feature type="transmembrane region" description="Helical" evidence="5">
    <location>
        <begin position="226"/>
        <end position="248"/>
    </location>
</feature>
<dbReference type="OrthoDB" id="860831at2"/>
<comment type="subcellular location">
    <subcellularLocation>
        <location evidence="1">Membrane</location>
        <topology evidence="1">Multi-pass membrane protein</topology>
    </subcellularLocation>
</comment>
<dbReference type="RefSeq" id="WP_068820784.1">
    <property type="nucleotide sequence ID" value="NZ_LWHJ01000011.1"/>
</dbReference>
<dbReference type="InterPro" id="IPR002293">
    <property type="entry name" value="AA/rel_permease1"/>
</dbReference>
<reference evidence="6 7" key="1">
    <citation type="submission" date="2016-04" db="EMBL/GenBank/DDBJ databases">
        <authorList>
            <person name="Evans L.H."/>
            <person name="Alamgir A."/>
            <person name="Owens N."/>
            <person name="Weber N.D."/>
            <person name="Virtaneva K."/>
            <person name="Barbian K."/>
            <person name="Babar A."/>
            <person name="Rosenke K."/>
        </authorList>
    </citation>
    <scope>NUCLEOTIDE SEQUENCE [LARGE SCALE GENOMIC DNA]</scope>
    <source>
        <strain evidence="6 7">CCM 8644</strain>
    </source>
</reference>
<gene>
    <name evidence="6" type="ORF">A5893_01160</name>
</gene>
<feature type="transmembrane region" description="Helical" evidence="5">
    <location>
        <begin position="319"/>
        <end position="338"/>
    </location>
</feature>
<dbReference type="Pfam" id="PF13520">
    <property type="entry name" value="AA_permease_2"/>
    <property type="match status" value="1"/>
</dbReference>
<sequence length="598" mass="66352">MKEEKKLGELASTAICGNDISSSVLYVSALAIGFAGQYAWITLLIVAVVLFSFRKIYGEVVGALPLNGGAYNALLNTTSKSMASLAACLTILSYMATAVISANEAMHYLAHLIPSLPIIIATIVILAIFAFLTISGITESAKVAIGIFLFHLVTMVVLIGSIILYIFNIGIENLLANWHRPLTFGSIGMAIFFGFAASMLGISGFESSANFVEEQKKGVFPKTLRNMWIVVSVLNPLIAFLAICVLPIPEIKLYSNALLSQIGLISTGEWLAFIISIDAVLVLSGAVLTSFIGVSGLLERITLDRIMPNFFLKKNKKGSSYRIIILFFLLSVSVLLITKGNVTLLAGVYTLSFLSVMALFVIGNMLLKIKRKRLPRPEKAKWTALIFALVAVTCAIIGNILIVPENPAEPRNVVVFLEYFIPTILFLVIMLNRTTLLKFLINFIQYLFAPIKKAIDNSNLEVPLRRAVVSISRNLQKNINRINQQEFVFFTKGDNVANLNHVMNYIRNNEHTKKIRIVTILKEGEKVAENLETDINVLDRMYPEIDIHFIKLMDKFGPELIDKLSNEWHIPPNFMFIGSPGDRFPYRIEELGGVRLII</sequence>
<dbReference type="Gene3D" id="1.20.1740.10">
    <property type="entry name" value="Amino acid/polyamine transporter I"/>
    <property type="match status" value="1"/>
</dbReference>
<feature type="transmembrane region" description="Helical" evidence="5">
    <location>
        <begin position="414"/>
        <end position="431"/>
    </location>
</feature>
<feature type="transmembrane region" description="Helical" evidence="5">
    <location>
        <begin position="144"/>
        <end position="167"/>
    </location>
</feature>
<evidence type="ECO:0000313" key="7">
    <source>
        <dbReference type="Proteomes" id="UP000078459"/>
    </source>
</evidence>
<feature type="transmembrane region" description="Helical" evidence="5">
    <location>
        <begin position="187"/>
        <end position="205"/>
    </location>
</feature>
<evidence type="ECO:0000256" key="3">
    <source>
        <dbReference type="ARBA" id="ARBA00022989"/>
    </source>
</evidence>
<protein>
    <submittedName>
        <fullName evidence="6">Amino acid permease</fullName>
    </submittedName>
</protein>
<dbReference type="EMBL" id="LWHJ01000011">
    <property type="protein sequence ID" value="OAQ41753.1"/>
    <property type="molecule type" value="Genomic_DNA"/>
</dbReference>
<feature type="transmembrane region" description="Helical" evidence="5">
    <location>
        <begin position="82"/>
        <end position="102"/>
    </location>
</feature>
<keyword evidence="7" id="KW-1185">Reference proteome</keyword>
<feature type="transmembrane region" description="Helical" evidence="5">
    <location>
        <begin position="382"/>
        <end position="402"/>
    </location>
</feature>
<dbReference type="PANTHER" id="PTHR43243">
    <property type="entry name" value="INNER MEMBRANE TRANSPORTER YGJI-RELATED"/>
    <property type="match status" value="1"/>
</dbReference>
<accession>A0A179DMQ9</accession>
<evidence type="ECO:0000313" key="6">
    <source>
        <dbReference type="EMBL" id="OAQ41753.1"/>
    </source>
</evidence>
<reference evidence="6 7" key="2">
    <citation type="submission" date="2016-06" db="EMBL/GenBank/DDBJ databases">
        <title>Pedobacter psychrophilus sp. nov., isolated from Antarctic fragmentary rock.</title>
        <authorList>
            <person name="Svec P."/>
        </authorList>
    </citation>
    <scope>NUCLEOTIDE SEQUENCE [LARGE SCALE GENOMIC DNA]</scope>
    <source>
        <strain evidence="6 7">CCM 8644</strain>
    </source>
</reference>
<dbReference type="AlphaFoldDB" id="A0A179DMQ9"/>
<comment type="caution">
    <text evidence="6">The sequence shown here is derived from an EMBL/GenBank/DDBJ whole genome shotgun (WGS) entry which is preliminary data.</text>
</comment>
<dbReference type="GO" id="GO:0016020">
    <property type="term" value="C:membrane"/>
    <property type="evidence" value="ECO:0007669"/>
    <property type="project" value="UniProtKB-SubCell"/>
</dbReference>
<evidence type="ECO:0000256" key="2">
    <source>
        <dbReference type="ARBA" id="ARBA00022692"/>
    </source>
</evidence>
<feature type="transmembrane region" description="Helical" evidence="5">
    <location>
        <begin position="25"/>
        <end position="51"/>
    </location>
</feature>
<dbReference type="PANTHER" id="PTHR43243:SF11">
    <property type="entry name" value="AMINO ACID PERMEASE_ SLC12A DOMAIN-CONTAINING PROTEIN"/>
    <property type="match status" value="1"/>
</dbReference>
<dbReference type="GO" id="GO:0015171">
    <property type="term" value="F:amino acid transmembrane transporter activity"/>
    <property type="evidence" value="ECO:0007669"/>
    <property type="project" value="TreeGrafter"/>
</dbReference>
<name>A0A179DMQ9_9SPHI</name>